<accession>A0A9W8NY51</accession>
<keyword evidence="3" id="KW-1185">Reference proteome</keyword>
<evidence type="ECO:0000313" key="3">
    <source>
        <dbReference type="Proteomes" id="UP001142393"/>
    </source>
</evidence>
<dbReference type="EMBL" id="JANVFU010000009">
    <property type="protein sequence ID" value="KAJ3742936.1"/>
    <property type="molecule type" value="Genomic_DNA"/>
</dbReference>
<evidence type="ECO:0000313" key="2">
    <source>
        <dbReference type="EMBL" id="KAJ3742936.1"/>
    </source>
</evidence>
<name>A0A9W8NY51_9AGAR</name>
<dbReference type="PROSITE" id="PS50097">
    <property type="entry name" value="BTB"/>
    <property type="match status" value="1"/>
</dbReference>
<dbReference type="AlphaFoldDB" id="A0A9W8NY51"/>
<dbReference type="Proteomes" id="UP001142393">
    <property type="component" value="Unassembled WGS sequence"/>
</dbReference>
<sequence>MASAPATIIIPNVPDPSKAGAPLFVGQKCQYHPSFSSAAADVVLCASDGVMYRMHSYTLRTASGFFRTMFTLPQHSPQTDRKGLQPRDVSISTYVSSDVLTLFLMLISGLPINAPLHEWGHLSPFISFPSPPTPINDKPSIQSCFDIIDRVLHLAEDWDAPGPLSYLRLGLRNPELAKQYPLKLFSIASHFGWEYERNWAAQHCLMIDFFHDSDLEVQHTMESMSSKDLLCLLKLRHRRKEEFEALLNDPHRFSIGNAEEVFCPQCHETLVDNGTWRVLKEAMIMELERRPLGDTIVGYDVDGIGGESSAGGLLTWPEADACFNAICKKKGCGSLTYDECTTLKQIQGCIDNLTWDL</sequence>
<reference evidence="2 3" key="1">
    <citation type="journal article" date="2023" name="Proc. Natl. Acad. Sci. U.S.A.">
        <title>A global phylogenomic analysis of the shiitake genus Lentinula.</title>
        <authorList>
            <person name="Sierra-Patev S."/>
            <person name="Min B."/>
            <person name="Naranjo-Ortiz M."/>
            <person name="Looney B."/>
            <person name="Konkel Z."/>
            <person name="Slot J.C."/>
            <person name="Sakamoto Y."/>
            <person name="Steenwyk J.L."/>
            <person name="Rokas A."/>
            <person name="Carro J."/>
            <person name="Camarero S."/>
            <person name="Ferreira P."/>
            <person name="Molpeceres G."/>
            <person name="Ruiz-Duenas F.J."/>
            <person name="Serrano A."/>
            <person name="Henrissat B."/>
            <person name="Drula E."/>
            <person name="Hughes K.W."/>
            <person name="Mata J.L."/>
            <person name="Ishikawa N.K."/>
            <person name="Vargas-Isla R."/>
            <person name="Ushijima S."/>
            <person name="Smith C.A."/>
            <person name="Donoghue J."/>
            <person name="Ahrendt S."/>
            <person name="Andreopoulos W."/>
            <person name="He G."/>
            <person name="LaButti K."/>
            <person name="Lipzen A."/>
            <person name="Ng V."/>
            <person name="Riley R."/>
            <person name="Sandor L."/>
            <person name="Barry K."/>
            <person name="Martinez A.T."/>
            <person name="Xiao Y."/>
            <person name="Gibbons J.G."/>
            <person name="Terashima K."/>
            <person name="Grigoriev I.V."/>
            <person name="Hibbett D."/>
        </authorList>
    </citation>
    <scope>NUCLEOTIDE SEQUENCE [LARGE SCALE GENOMIC DNA]</scope>
    <source>
        <strain evidence="2 3">TFB7810</strain>
    </source>
</reference>
<gene>
    <name evidence="2" type="ORF">DFH05DRAFT_1267976</name>
</gene>
<protein>
    <recommendedName>
        <fullName evidence="1">BTB domain-containing protein</fullName>
    </recommendedName>
</protein>
<feature type="domain" description="BTB" evidence="1">
    <location>
        <begin position="40"/>
        <end position="116"/>
    </location>
</feature>
<organism evidence="2 3">
    <name type="scientific">Lentinula detonsa</name>
    <dbReference type="NCBI Taxonomy" id="2804962"/>
    <lineage>
        <taxon>Eukaryota</taxon>
        <taxon>Fungi</taxon>
        <taxon>Dikarya</taxon>
        <taxon>Basidiomycota</taxon>
        <taxon>Agaricomycotina</taxon>
        <taxon>Agaricomycetes</taxon>
        <taxon>Agaricomycetidae</taxon>
        <taxon>Agaricales</taxon>
        <taxon>Marasmiineae</taxon>
        <taxon>Omphalotaceae</taxon>
        <taxon>Lentinula</taxon>
    </lineage>
</organism>
<proteinExistence type="predicted"/>
<comment type="caution">
    <text evidence="2">The sequence shown here is derived from an EMBL/GenBank/DDBJ whole genome shotgun (WGS) entry which is preliminary data.</text>
</comment>
<dbReference type="InterPro" id="IPR000210">
    <property type="entry name" value="BTB/POZ_dom"/>
</dbReference>
<evidence type="ECO:0000259" key="1">
    <source>
        <dbReference type="PROSITE" id="PS50097"/>
    </source>
</evidence>